<keyword evidence="10" id="KW-1185">Reference proteome</keyword>
<feature type="compositionally biased region" description="Acidic residues" evidence="7">
    <location>
        <begin position="717"/>
        <end position="729"/>
    </location>
</feature>
<feature type="compositionally biased region" description="Polar residues" evidence="7">
    <location>
        <begin position="545"/>
        <end position="555"/>
    </location>
</feature>
<dbReference type="Pfam" id="PF12830">
    <property type="entry name" value="Nipped-B_C"/>
    <property type="match status" value="1"/>
</dbReference>
<feature type="compositionally biased region" description="Acidic residues" evidence="7">
    <location>
        <begin position="2174"/>
        <end position="2184"/>
    </location>
</feature>
<dbReference type="InterPro" id="IPR011989">
    <property type="entry name" value="ARM-like"/>
</dbReference>
<evidence type="ECO:0000256" key="5">
    <source>
        <dbReference type="ARBA" id="ARBA00023306"/>
    </source>
</evidence>
<evidence type="ECO:0000256" key="1">
    <source>
        <dbReference type="ARBA" id="ARBA00004123"/>
    </source>
</evidence>
<dbReference type="GO" id="GO:0071169">
    <property type="term" value="P:establishment of protein localization to chromatin"/>
    <property type="evidence" value="ECO:0007669"/>
    <property type="project" value="TreeGrafter"/>
</dbReference>
<feature type="region of interest" description="Disordered" evidence="7">
    <location>
        <begin position="73"/>
        <end position="175"/>
    </location>
</feature>
<feature type="compositionally biased region" description="Low complexity" evidence="7">
    <location>
        <begin position="141"/>
        <end position="163"/>
    </location>
</feature>
<dbReference type="InterPro" id="IPR026003">
    <property type="entry name" value="Cohesin_HEAT"/>
</dbReference>
<feature type="domain" description="Sister chromatid cohesion C-terminal" evidence="8">
    <location>
        <begin position="1815"/>
        <end position="2015"/>
    </location>
</feature>
<feature type="region of interest" description="Disordered" evidence="7">
    <location>
        <begin position="613"/>
        <end position="638"/>
    </location>
</feature>
<proteinExistence type="inferred from homology"/>
<dbReference type="GO" id="GO:0140588">
    <property type="term" value="P:chromatin looping"/>
    <property type="evidence" value="ECO:0007669"/>
    <property type="project" value="InterPro"/>
</dbReference>
<feature type="compositionally biased region" description="Low complexity" evidence="7">
    <location>
        <begin position="73"/>
        <end position="132"/>
    </location>
</feature>
<evidence type="ECO:0000256" key="3">
    <source>
        <dbReference type="ARBA" id="ARBA00022737"/>
    </source>
</evidence>
<feature type="region of interest" description="Disordered" evidence="7">
    <location>
        <begin position="2169"/>
        <end position="2200"/>
    </location>
</feature>
<feature type="region of interest" description="Disordered" evidence="7">
    <location>
        <begin position="698"/>
        <end position="729"/>
    </location>
</feature>
<evidence type="ECO:0000313" key="10">
    <source>
        <dbReference type="Proteomes" id="UP000230233"/>
    </source>
</evidence>
<feature type="compositionally biased region" description="Basic and acidic residues" evidence="7">
    <location>
        <begin position="619"/>
        <end position="638"/>
    </location>
</feature>
<accession>A0A2G5VDE6</accession>
<dbReference type="GO" id="GO:0090694">
    <property type="term" value="C:Scc2-Scc4 cohesin loading complex"/>
    <property type="evidence" value="ECO:0007669"/>
    <property type="project" value="TreeGrafter"/>
</dbReference>
<evidence type="ECO:0000259" key="8">
    <source>
        <dbReference type="Pfam" id="PF12830"/>
    </source>
</evidence>
<reference evidence="10" key="1">
    <citation type="submission" date="2017-10" db="EMBL/GenBank/DDBJ databases">
        <title>Rapid genome shrinkage in a self-fertile nematode reveals novel sperm competition proteins.</title>
        <authorList>
            <person name="Yin D."/>
            <person name="Schwarz E.M."/>
            <person name="Thomas C.G."/>
            <person name="Felde R.L."/>
            <person name="Korf I.F."/>
            <person name="Cutter A.D."/>
            <person name="Schartner C.M."/>
            <person name="Ralston E.J."/>
            <person name="Meyer B.J."/>
            <person name="Haag E.S."/>
        </authorList>
    </citation>
    <scope>NUCLEOTIDE SEQUENCE [LARGE SCALE GENOMIC DNA]</scope>
    <source>
        <strain evidence="10">JU1422</strain>
    </source>
</reference>
<dbReference type="InterPro" id="IPR024986">
    <property type="entry name" value="Nipped-B_C"/>
</dbReference>
<dbReference type="OrthoDB" id="418242at2759"/>
<dbReference type="PANTHER" id="PTHR21704:SF18">
    <property type="entry name" value="NIPPED-B-LIKE PROTEIN"/>
    <property type="match status" value="1"/>
</dbReference>
<evidence type="ECO:0000256" key="2">
    <source>
        <dbReference type="ARBA" id="ARBA00009252"/>
    </source>
</evidence>
<evidence type="ECO:0000256" key="7">
    <source>
        <dbReference type="SAM" id="MobiDB-lite"/>
    </source>
</evidence>
<dbReference type="PANTHER" id="PTHR21704">
    <property type="entry name" value="NIPPED-B-LIKE PROTEIN DELANGIN SCC2-RELATED"/>
    <property type="match status" value="1"/>
</dbReference>
<comment type="similarity">
    <text evidence="2 6">Belongs to the SCC2/Nipped-B family.</text>
</comment>
<dbReference type="Proteomes" id="UP000230233">
    <property type="component" value="Chromosome II"/>
</dbReference>
<keyword evidence="4 6" id="KW-0539">Nucleus</keyword>
<dbReference type="GO" id="GO:0003682">
    <property type="term" value="F:chromatin binding"/>
    <property type="evidence" value="ECO:0007669"/>
    <property type="project" value="TreeGrafter"/>
</dbReference>
<evidence type="ECO:0000313" key="9">
    <source>
        <dbReference type="EMBL" id="PIC49772.1"/>
    </source>
</evidence>
<dbReference type="GO" id="GO:0034087">
    <property type="term" value="P:establishment of mitotic sister chromatid cohesion"/>
    <property type="evidence" value="ECO:0007669"/>
    <property type="project" value="TreeGrafter"/>
</dbReference>
<dbReference type="GO" id="GO:0061775">
    <property type="term" value="F:cohesin loader activity"/>
    <property type="evidence" value="ECO:0007669"/>
    <property type="project" value="InterPro"/>
</dbReference>
<gene>
    <name evidence="9" type="primary">Cni-pqn-85</name>
    <name evidence="9" type="synonym">Cnig_chr_II.g8270</name>
    <name evidence="9" type="ORF">B9Z55_008270</name>
</gene>
<comment type="subcellular location">
    <subcellularLocation>
        <location evidence="1 6">Nucleus</location>
    </subcellularLocation>
</comment>
<dbReference type="Pfam" id="PF12765">
    <property type="entry name" value="Cohesin_HEAT"/>
    <property type="match status" value="1"/>
</dbReference>
<dbReference type="InterPro" id="IPR033031">
    <property type="entry name" value="Scc2/Nipped-B"/>
</dbReference>
<organism evidence="9 10">
    <name type="scientific">Caenorhabditis nigoni</name>
    <dbReference type="NCBI Taxonomy" id="1611254"/>
    <lineage>
        <taxon>Eukaryota</taxon>
        <taxon>Metazoa</taxon>
        <taxon>Ecdysozoa</taxon>
        <taxon>Nematoda</taxon>
        <taxon>Chromadorea</taxon>
        <taxon>Rhabditida</taxon>
        <taxon>Rhabditina</taxon>
        <taxon>Rhabditomorpha</taxon>
        <taxon>Rhabditoidea</taxon>
        <taxon>Rhabditidae</taxon>
        <taxon>Peloderinae</taxon>
        <taxon>Caenorhabditis</taxon>
    </lineage>
</organism>
<dbReference type="CDD" id="cd23958">
    <property type="entry name" value="SCC2"/>
    <property type="match status" value="1"/>
</dbReference>
<keyword evidence="3 6" id="KW-0677">Repeat</keyword>
<dbReference type="InterPro" id="IPR016024">
    <property type="entry name" value="ARM-type_fold"/>
</dbReference>
<dbReference type="GO" id="GO:1990414">
    <property type="term" value="P:replication-born double-strand break repair via sister chromatid exchange"/>
    <property type="evidence" value="ECO:0007669"/>
    <property type="project" value="TreeGrafter"/>
</dbReference>
<protein>
    <recommendedName>
        <fullName evidence="6">Nipped-B protein</fullName>
    </recommendedName>
</protein>
<comment type="caution">
    <text evidence="9">The sequence shown here is derived from an EMBL/GenBank/DDBJ whole genome shotgun (WGS) entry which is preliminary data.</text>
</comment>
<dbReference type="GO" id="GO:0010468">
    <property type="term" value="P:regulation of gene expression"/>
    <property type="evidence" value="ECO:0007669"/>
    <property type="project" value="InterPro"/>
</dbReference>
<keyword evidence="5 6" id="KW-0131">Cell cycle</keyword>
<feature type="region of interest" description="Disordered" evidence="7">
    <location>
        <begin position="521"/>
        <end position="574"/>
    </location>
</feature>
<dbReference type="Gene3D" id="1.25.10.10">
    <property type="entry name" value="Leucine-rich Repeat Variant"/>
    <property type="match status" value="1"/>
</dbReference>
<dbReference type="STRING" id="1611254.A0A2G5VDE6"/>
<name>A0A2G5VDE6_9PELO</name>
<dbReference type="SUPFAM" id="SSF48371">
    <property type="entry name" value="ARM repeat"/>
    <property type="match status" value="1"/>
</dbReference>
<dbReference type="EMBL" id="PDUG01000002">
    <property type="protein sequence ID" value="PIC49772.1"/>
    <property type="molecule type" value="Genomic_DNA"/>
</dbReference>
<sequence length="2200" mass="252158">MNGAGGNGQQQQQPGAHFNGVQPNPSGFGHQMAQSAGSTAAGQYNPMLLQQQYLNFGFPMGYNNPMFDFQQQQQYQMQLQHQMQRQQPQHQQHTSHQQQQQQHMFNQQQMLQHMMQQQQQQVQRSQQQKLQQPVSQHLAPTSHQFQQVQQAQHQQPTQQPSQAAMFESSTHQKLYEAQRRQIEQQQKEQEELRRKQEEIRRKQEQEEAKKRAEEAKKQRILEEKRLAEEMQRRREQAERERIEEIKRQEEAARLEEERRKAEEKARFERERMQRFAEEQAKRDEEAAKQRSGMEERFRQVVAQPFTLVGTHFVTNFLDMIPFPYESMTDSQLPHVFDMKREGAILDSKDPMMIAAISKALNDTEVDDIITRMDKLRPEDKENNDLFMDKLPQMIRAVVEHSTSALDVDSHNDLELLENEDVMMTEDITRASVSEPNTSGYHYHSISMNTPTTSTMHNSMNHVEISGSAAGPSSDLEVEAAPISIEKRRQMMSVDTVGQPFRNKFFLSKSFTTAVSRNILKGMSKAPKAGGGGKPQRKKQRDIENLQDSLTENWIPTDTGRRGRRRGRASEDDDEMLQRDLKLIKAMEDGVKLPPSVTGFTADDEAVSQFFETRKRKKKDDKAVRRDRSPTPEDVIESRDAEWQERLRLKQERESARKVDEEHQNAWSLQALAENETYNRFCQTVDGVLEQGEGLDAELTSPKKKKRRSDVQTRGDDTYDESEEEEELDEIDPDLRIELPVLEELRRGSTRLRENSVLQALGVDRLTKLVILLDRNIRDAISADNTRLLVPCNDEVDAGDIFEKEICEERVKRATDAAVVVLNIMSSHKMFKQVIIEDVIDRCIGLTRLLLIHLIYPASDSVYKMVNTKKKAADDSKRRKKIGVCTRDRFTEYVYERITEVVGLLAFIAKTDSMTDTSVHNIASVAVTPFFVANVGALQVSAMLLASNVFSRAEDALRFSMITDVLASLHRAPQYTQKNTNNGYTLPDGSWISMTTALFIQLVQSTIKVPKHKKNMDEEEAAKRSKKDEAVVKESFLQASKVTNAFLNGFLAKCSQKGNKMDGEEDYRVLFSNFLQELLSALNSPEWPAAETILTALGSLLVKNFRAKSTEMTIRQASLEYLGSITAKLRKDHGDVDSKERLDAVVKKAFYLMDDKGYEDYADIDISELTGNDKLKILESSLIDYLVISNPSDIIVYACTFYVGEWYKEVVEDIEVARDQHKAVTQNTEATEKDLRKSEKKYERLRRRGAEMKEFLSKMMEKKEIKRRLEKSNKVKIMDSDVIWAVKHLAAHRELAHSFETYLKHIVFGAGSETIVALRTKALKCLSSIIESDSDVLVMDDVRQAVHSRMVDSHAQVREAAVELIGRFVLYDENYVRMYYPQIAERILDTGVAVRKRVIRIMREICERFPNFEMIPDMLARMIRRVTDEEGVKKLVYETFSTLWFHPVDPRVNPDGVATKVTTMCSVAQHCIKDSMNDYLEMLILHIVKNGSEASGISVAVKQIIDSLVDHILNLEMNKSKDSSTAELAHLKHQEDKYMAYLSTLTVFSKIRPNLLAGHVEVLLPYLTFTGAKTNTENQVTKEMIGMLERVIPLISYPSAEILNSIDENLSKVILYNGMAMVVSAVSCVASIYQKFRQGATQTIGIFGTYLKTVELTKRNLEINRSYNLDPKMFPILSRTIFTIGVLSRYLPFEKFVTGNNVTEKEIDEMKDRVFVALEFFSRDHRAPLRQKALTALGHFCAEHSSYLTKKQLTTTYLQILNSPQAMQQRVLVLQNLEMFLQCEEHKLAASHDKWEENKDAQNLKEMELSGSGLGSSVIQKYWKAVLESYVDPDVQLRRASVQVVWLTLNQGLVTPGASIPTLIAMITDPVETIRNRIDILLKEIDSKYSGMVQSKAMQGVRLAYKLHQKLHLHAKTHKYVRGFRFCDFHLNTKPEALPEKTHDGMAVLSGLYQSLRTNRQTRRSFVQMVVKLFSDGDFREGKPQLMEYIFIADNLAMFPYQMVDEVLFVIRVIDQNIAQSGQSLLVQYKNQLNVRDDEDEDVVFVDYNLFAKLSQLNRTETFQNLFVESQIPSLLLYVRTFLMQLYGFNETKVAEYSPSEPVKVYERAVTRRNIAMFKPVSALEALHLHYEFGSQQHITFLADKICSFRKMLLSLDQTENVDIGDTVITANQGDDYDDEEEDDGGGPSAGIPPEVDAMEH</sequence>
<evidence type="ECO:0000256" key="4">
    <source>
        <dbReference type="ARBA" id="ARBA00023242"/>
    </source>
</evidence>
<feature type="region of interest" description="Disordered" evidence="7">
    <location>
        <begin position="1"/>
        <end position="37"/>
    </location>
</feature>
<evidence type="ECO:0000256" key="6">
    <source>
        <dbReference type="RuleBase" id="RU364107"/>
    </source>
</evidence>